<dbReference type="Pfam" id="PF13419">
    <property type="entry name" value="HAD_2"/>
    <property type="match status" value="1"/>
</dbReference>
<dbReference type="SFLD" id="SFLDS00003">
    <property type="entry name" value="Haloacid_Dehalogenase"/>
    <property type="match status" value="1"/>
</dbReference>
<dbReference type="Gene3D" id="3.40.50.1000">
    <property type="entry name" value="HAD superfamily/HAD-like"/>
    <property type="match status" value="1"/>
</dbReference>
<reference evidence="1 2" key="1">
    <citation type="submission" date="2020-08" db="EMBL/GenBank/DDBJ databases">
        <title>Genomic Encyclopedia of Type Strains, Phase IV (KMG-IV): sequencing the most valuable type-strain genomes for metagenomic binning, comparative biology and taxonomic classification.</title>
        <authorList>
            <person name="Goeker M."/>
        </authorList>
    </citation>
    <scope>NUCLEOTIDE SEQUENCE [LARGE SCALE GENOMIC DNA]</scope>
    <source>
        <strain evidence="1 2">DSM 25966</strain>
    </source>
</reference>
<dbReference type="CDD" id="cd02603">
    <property type="entry name" value="HAD_sEH-N_like"/>
    <property type="match status" value="1"/>
</dbReference>
<keyword evidence="2" id="KW-1185">Reference proteome</keyword>
<evidence type="ECO:0000313" key="2">
    <source>
        <dbReference type="Proteomes" id="UP000553963"/>
    </source>
</evidence>
<protein>
    <submittedName>
        <fullName evidence="1">HAD superfamily hydrolase (TIGR01509 family)</fullName>
    </submittedName>
</protein>
<dbReference type="GO" id="GO:0016787">
    <property type="term" value="F:hydrolase activity"/>
    <property type="evidence" value="ECO:0007669"/>
    <property type="project" value="UniProtKB-KW"/>
</dbReference>
<dbReference type="InterPro" id="IPR023214">
    <property type="entry name" value="HAD_sf"/>
</dbReference>
<dbReference type="InterPro" id="IPR006439">
    <property type="entry name" value="HAD-SF_hydro_IA"/>
</dbReference>
<organism evidence="1 2">
    <name type="scientific">Kaistia hirudinis</name>
    <dbReference type="NCBI Taxonomy" id="1293440"/>
    <lineage>
        <taxon>Bacteria</taxon>
        <taxon>Pseudomonadati</taxon>
        <taxon>Pseudomonadota</taxon>
        <taxon>Alphaproteobacteria</taxon>
        <taxon>Hyphomicrobiales</taxon>
        <taxon>Kaistiaceae</taxon>
        <taxon>Kaistia</taxon>
    </lineage>
</organism>
<dbReference type="SFLD" id="SFLDG01129">
    <property type="entry name" value="C1.5:_HAD__Beta-PGM__Phosphata"/>
    <property type="match status" value="1"/>
</dbReference>
<keyword evidence="1" id="KW-0378">Hydrolase</keyword>
<dbReference type="Proteomes" id="UP000553963">
    <property type="component" value="Unassembled WGS sequence"/>
</dbReference>
<comment type="caution">
    <text evidence="1">The sequence shown here is derived from an EMBL/GenBank/DDBJ whole genome shotgun (WGS) entry which is preliminary data.</text>
</comment>
<dbReference type="AlphaFoldDB" id="A0A840AK11"/>
<dbReference type="NCBIfam" id="TIGR01509">
    <property type="entry name" value="HAD-SF-IA-v3"/>
    <property type="match status" value="1"/>
</dbReference>
<dbReference type="RefSeq" id="WP_183398224.1">
    <property type="nucleotide sequence ID" value="NZ_JACIDS010000002.1"/>
</dbReference>
<proteinExistence type="predicted"/>
<dbReference type="PANTHER" id="PTHR43611">
    <property type="entry name" value="ALPHA-D-GLUCOSE 1-PHOSPHATE PHOSPHATASE"/>
    <property type="match status" value="1"/>
</dbReference>
<dbReference type="EMBL" id="JACIDS010000002">
    <property type="protein sequence ID" value="MBB3930580.1"/>
    <property type="molecule type" value="Genomic_DNA"/>
</dbReference>
<dbReference type="InterPro" id="IPR023198">
    <property type="entry name" value="PGP-like_dom2"/>
</dbReference>
<dbReference type="SUPFAM" id="SSF56784">
    <property type="entry name" value="HAD-like"/>
    <property type="match status" value="1"/>
</dbReference>
<dbReference type="Gene3D" id="1.10.150.240">
    <property type="entry name" value="Putative phosphatase, domain 2"/>
    <property type="match status" value="1"/>
</dbReference>
<sequence length="204" mass="23337">MTEIRHIVFDIGNVLIRWDPEIVYGRIIPDAAARQRFFDDVDIHAWNLEQDRGRSWEDAEAHVIAEFPHYEDNIRAWRRHWHEMVPGPIDETVTILEQLIETGHDVTALTNFAGDTFAEAQARFPYLQRFRGITVSAEVKLIKPDIAIYEHHVASHGLDPAATLFFDDMPANIEAARAAGWNAERFVDPATMRADLARWGIVLG</sequence>
<dbReference type="InterPro" id="IPR041492">
    <property type="entry name" value="HAD_2"/>
</dbReference>
<gene>
    <name evidence="1" type="ORF">GGR25_001619</name>
</gene>
<name>A0A840AK11_9HYPH</name>
<accession>A0A840AK11</accession>
<dbReference type="InterPro" id="IPR036412">
    <property type="entry name" value="HAD-like_sf"/>
</dbReference>
<evidence type="ECO:0000313" key="1">
    <source>
        <dbReference type="EMBL" id="MBB3930580.1"/>
    </source>
</evidence>
<dbReference type="PANTHER" id="PTHR43611:SF3">
    <property type="entry name" value="FLAVIN MONONUCLEOTIDE HYDROLASE 1, CHLOROPLATIC"/>
    <property type="match status" value="1"/>
</dbReference>